<keyword evidence="2" id="KW-1133">Transmembrane helix</keyword>
<evidence type="ECO:0000256" key="2">
    <source>
        <dbReference type="SAM" id="Phobius"/>
    </source>
</evidence>
<dbReference type="EMBL" id="CP019082">
    <property type="protein sequence ID" value="APW62271.1"/>
    <property type="molecule type" value="Genomic_DNA"/>
</dbReference>
<dbReference type="Proteomes" id="UP000186309">
    <property type="component" value="Chromosome"/>
</dbReference>
<sequence length="79" mass="8569">MFTSFMVLAYFGPETVLPVTSIVATVIGVVMMMGRSSLHWMFAGVKGAVRFCFRRGSSSSPAPHAISARSAKREAVETR</sequence>
<organism evidence="3 4">
    <name type="scientific">Paludisphaera borealis</name>
    <dbReference type="NCBI Taxonomy" id="1387353"/>
    <lineage>
        <taxon>Bacteria</taxon>
        <taxon>Pseudomonadati</taxon>
        <taxon>Planctomycetota</taxon>
        <taxon>Planctomycetia</taxon>
        <taxon>Isosphaerales</taxon>
        <taxon>Isosphaeraceae</taxon>
        <taxon>Paludisphaera</taxon>
    </lineage>
</organism>
<evidence type="ECO:0000256" key="1">
    <source>
        <dbReference type="SAM" id="MobiDB-lite"/>
    </source>
</evidence>
<feature type="transmembrane region" description="Helical" evidence="2">
    <location>
        <begin position="15"/>
        <end position="34"/>
    </location>
</feature>
<feature type="compositionally biased region" description="Low complexity" evidence="1">
    <location>
        <begin position="57"/>
        <end position="69"/>
    </location>
</feature>
<dbReference type="KEGG" id="pbor:BSF38_03810"/>
<gene>
    <name evidence="3" type="ORF">BSF38_03810</name>
</gene>
<reference evidence="4" key="1">
    <citation type="submission" date="2016-12" db="EMBL/GenBank/DDBJ databases">
        <title>Comparative genomics of four Isosphaeraceae planctomycetes: a common pool of plasmids and glycoside hydrolase genes.</title>
        <authorList>
            <person name="Ivanova A."/>
        </authorList>
    </citation>
    <scope>NUCLEOTIDE SEQUENCE [LARGE SCALE GENOMIC DNA]</scope>
    <source>
        <strain evidence="4">PX4</strain>
    </source>
</reference>
<evidence type="ECO:0000313" key="4">
    <source>
        <dbReference type="Proteomes" id="UP000186309"/>
    </source>
</evidence>
<evidence type="ECO:0000313" key="3">
    <source>
        <dbReference type="EMBL" id="APW62271.1"/>
    </source>
</evidence>
<dbReference type="AlphaFoldDB" id="A0A1U7CTL7"/>
<dbReference type="OrthoDB" id="292383at2"/>
<feature type="region of interest" description="Disordered" evidence="1">
    <location>
        <begin position="56"/>
        <end position="79"/>
    </location>
</feature>
<proteinExistence type="predicted"/>
<keyword evidence="2" id="KW-0472">Membrane</keyword>
<name>A0A1U7CTL7_9BACT</name>
<dbReference type="RefSeq" id="WP_076348256.1">
    <property type="nucleotide sequence ID" value="NZ_CP019082.1"/>
</dbReference>
<accession>A0A1U7CTL7</accession>
<protein>
    <submittedName>
        <fullName evidence="3">Uncharacterized protein</fullName>
    </submittedName>
</protein>
<keyword evidence="4" id="KW-1185">Reference proteome</keyword>
<keyword evidence="2" id="KW-0812">Transmembrane</keyword>